<protein>
    <submittedName>
        <fullName evidence="1">Uncharacterized protein</fullName>
    </submittedName>
</protein>
<evidence type="ECO:0000313" key="1">
    <source>
        <dbReference type="EMBL" id="KAJ7389781.1"/>
    </source>
</evidence>
<proteinExistence type="predicted"/>
<name>A0A9W9ZXP3_9CNID</name>
<dbReference type="AlphaFoldDB" id="A0A9W9ZXP3"/>
<sequence>MCDTTQRVTCASGRDKHIKTNCDLQKRQARHINYLAKSKANSKGICKYVLQLTKVKHGVNSYKCFQNEENGDMNAVVQCILDSPEQQSSMLESKQIRIIDVTEEGLVELTPVEMPEATVKPRLAQIPMDEGDLCHILQTALENLWEGKPATREDTEGRNLISFHKPSSTNSPFIRIPVNENSNKLSGEPSAKSGAFDRQCSNCLRDISLQRLILPILWHVTNYNLSNNKK</sequence>
<gene>
    <name evidence="1" type="ORF">OS493_029203</name>
</gene>
<dbReference type="EMBL" id="MU825425">
    <property type="protein sequence ID" value="KAJ7389781.1"/>
    <property type="molecule type" value="Genomic_DNA"/>
</dbReference>
<accession>A0A9W9ZXP3</accession>
<reference evidence="1" key="1">
    <citation type="submission" date="2023-01" db="EMBL/GenBank/DDBJ databases">
        <title>Genome assembly of the deep-sea coral Lophelia pertusa.</title>
        <authorList>
            <person name="Herrera S."/>
            <person name="Cordes E."/>
        </authorList>
    </citation>
    <scope>NUCLEOTIDE SEQUENCE</scope>
    <source>
        <strain evidence="1">USNM1676648</strain>
        <tissue evidence="1">Polyp</tissue>
    </source>
</reference>
<keyword evidence="2" id="KW-1185">Reference proteome</keyword>
<comment type="caution">
    <text evidence="1">The sequence shown here is derived from an EMBL/GenBank/DDBJ whole genome shotgun (WGS) entry which is preliminary data.</text>
</comment>
<evidence type="ECO:0000313" key="2">
    <source>
        <dbReference type="Proteomes" id="UP001163046"/>
    </source>
</evidence>
<dbReference type="Proteomes" id="UP001163046">
    <property type="component" value="Unassembled WGS sequence"/>
</dbReference>
<organism evidence="1 2">
    <name type="scientific">Desmophyllum pertusum</name>
    <dbReference type="NCBI Taxonomy" id="174260"/>
    <lineage>
        <taxon>Eukaryota</taxon>
        <taxon>Metazoa</taxon>
        <taxon>Cnidaria</taxon>
        <taxon>Anthozoa</taxon>
        <taxon>Hexacorallia</taxon>
        <taxon>Scleractinia</taxon>
        <taxon>Caryophylliina</taxon>
        <taxon>Caryophylliidae</taxon>
        <taxon>Desmophyllum</taxon>
    </lineage>
</organism>